<dbReference type="RefSeq" id="WP_249293932.1">
    <property type="nucleotide sequence ID" value="NZ_JACRSV010000001.1"/>
</dbReference>
<dbReference type="GO" id="GO:0000155">
    <property type="term" value="F:phosphorelay sensor kinase activity"/>
    <property type="evidence" value="ECO:0007669"/>
    <property type="project" value="InterPro"/>
</dbReference>
<dbReference type="InterPro" id="IPR050640">
    <property type="entry name" value="Bact_2-comp_sensor_kinase"/>
</dbReference>
<dbReference type="EMBL" id="JACRSV010000001">
    <property type="protein sequence ID" value="MBC8559039.1"/>
    <property type="molecule type" value="Genomic_DNA"/>
</dbReference>
<evidence type="ECO:0000256" key="1">
    <source>
        <dbReference type="ARBA" id="ARBA00000085"/>
    </source>
</evidence>
<dbReference type="PROSITE" id="PS51257">
    <property type="entry name" value="PROKAR_LIPOPROTEIN"/>
    <property type="match status" value="1"/>
</dbReference>
<evidence type="ECO:0000256" key="2">
    <source>
        <dbReference type="ARBA" id="ARBA00004651"/>
    </source>
</evidence>
<dbReference type="InterPro" id="IPR003594">
    <property type="entry name" value="HATPase_dom"/>
</dbReference>
<name>A0A926DZZ4_9FIRM</name>
<protein>
    <recommendedName>
        <fullName evidence="3">histidine kinase</fullName>
        <ecNumber evidence="3">2.7.13.3</ecNumber>
    </recommendedName>
</protein>
<dbReference type="Gene3D" id="6.10.340.10">
    <property type="match status" value="1"/>
</dbReference>
<comment type="caution">
    <text evidence="19">The sequence shown here is derived from an EMBL/GenBank/DDBJ whole genome shotgun (WGS) entry which is preliminary data.</text>
</comment>
<keyword evidence="14" id="KW-0175">Coiled coil</keyword>
<dbReference type="Pfam" id="PF02518">
    <property type="entry name" value="HATPase_c"/>
    <property type="match status" value="1"/>
</dbReference>
<dbReference type="PROSITE" id="PS50885">
    <property type="entry name" value="HAMP"/>
    <property type="match status" value="1"/>
</dbReference>
<dbReference type="GO" id="GO:0005524">
    <property type="term" value="F:ATP binding"/>
    <property type="evidence" value="ECO:0007669"/>
    <property type="project" value="UniProtKB-KW"/>
</dbReference>
<feature type="coiled-coil region" evidence="14">
    <location>
        <begin position="345"/>
        <end position="372"/>
    </location>
</feature>
<evidence type="ECO:0000256" key="14">
    <source>
        <dbReference type="SAM" id="Coils"/>
    </source>
</evidence>
<keyword evidence="8" id="KW-0547">Nucleotide-binding</keyword>
<feature type="transmembrane region" description="Helical" evidence="16">
    <location>
        <begin position="280"/>
        <end position="303"/>
    </location>
</feature>
<evidence type="ECO:0000259" key="17">
    <source>
        <dbReference type="PROSITE" id="PS50109"/>
    </source>
</evidence>
<dbReference type="PANTHER" id="PTHR34220:SF11">
    <property type="entry name" value="SENSOR PROTEIN KINASE HPTS"/>
    <property type="match status" value="1"/>
</dbReference>
<feature type="domain" description="Histidine kinase" evidence="17">
    <location>
        <begin position="467"/>
        <end position="572"/>
    </location>
</feature>
<dbReference type="PROSITE" id="PS50109">
    <property type="entry name" value="HIS_KIN"/>
    <property type="match status" value="1"/>
</dbReference>
<dbReference type="SUPFAM" id="SSF55874">
    <property type="entry name" value="ATPase domain of HSP90 chaperone/DNA topoisomerase II/histidine kinase"/>
    <property type="match status" value="1"/>
</dbReference>
<feature type="transmembrane region" description="Helical" evidence="16">
    <location>
        <begin position="12"/>
        <end position="36"/>
    </location>
</feature>
<evidence type="ECO:0000256" key="11">
    <source>
        <dbReference type="ARBA" id="ARBA00022989"/>
    </source>
</evidence>
<keyword evidence="5" id="KW-0597">Phosphoprotein</keyword>
<dbReference type="Proteomes" id="UP000610760">
    <property type="component" value="Unassembled WGS sequence"/>
</dbReference>
<evidence type="ECO:0000256" key="16">
    <source>
        <dbReference type="SAM" id="Phobius"/>
    </source>
</evidence>
<keyword evidence="12" id="KW-0902">Two-component regulatory system</keyword>
<feature type="compositionally biased region" description="Basic and acidic residues" evidence="15">
    <location>
        <begin position="582"/>
        <end position="596"/>
    </location>
</feature>
<evidence type="ECO:0000256" key="15">
    <source>
        <dbReference type="SAM" id="MobiDB-lite"/>
    </source>
</evidence>
<evidence type="ECO:0000313" key="20">
    <source>
        <dbReference type="Proteomes" id="UP000610760"/>
    </source>
</evidence>
<dbReference type="InterPro" id="IPR036890">
    <property type="entry name" value="HATPase_C_sf"/>
</dbReference>
<evidence type="ECO:0000256" key="5">
    <source>
        <dbReference type="ARBA" id="ARBA00022553"/>
    </source>
</evidence>
<keyword evidence="6" id="KW-0808">Transferase</keyword>
<evidence type="ECO:0000256" key="6">
    <source>
        <dbReference type="ARBA" id="ARBA00022679"/>
    </source>
</evidence>
<evidence type="ECO:0000256" key="7">
    <source>
        <dbReference type="ARBA" id="ARBA00022692"/>
    </source>
</evidence>
<dbReference type="InterPro" id="IPR003660">
    <property type="entry name" value="HAMP_dom"/>
</dbReference>
<keyword evidence="11 16" id="KW-1133">Transmembrane helix</keyword>
<proteinExistence type="predicted"/>
<evidence type="ECO:0000256" key="9">
    <source>
        <dbReference type="ARBA" id="ARBA00022777"/>
    </source>
</evidence>
<keyword evidence="7 16" id="KW-0812">Transmembrane</keyword>
<accession>A0A926DZZ4</accession>
<keyword evidence="4" id="KW-1003">Cell membrane</keyword>
<evidence type="ECO:0000256" key="10">
    <source>
        <dbReference type="ARBA" id="ARBA00022840"/>
    </source>
</evidence>
<dbReference type="Gene3D" id="3.30.565.10">
    <property type="entry name" value="Histidine kinase-like ATPase, C-terminal domain"/>
    <property type="match status" value="1"/>
</dbReference>
<evidence type="ECO:0000313" key="19">
    <source>
        <dbReference type="EMBL" id="MBC8559039.1"/>
    </source>
</evidence>
<evidence type="ECO:0000256" key="3">
    <source>
        <dbReference type="ARBA" id="ARBA00012438"/>
    </source>
</evidence>
<evidence type="ECO:0000256" key="8">
    <source>
        <dbReference type="ARBA" id="ARBA00022741"/>
    </source>
</evidence>
<organism evidence="19 20">
    <name type="scientific">Fumia xinanensis</name>
    <dbReference type="NCBI Taxonomy" id="2763659"/>
    <lineage>
        <taxon>Bacteria</taxon>
        <taxon>Bacillati</taxon>
        <taxon>Bacillota</taxon>
        <taxon>Clostridia</taxon>
        <taxon>Eubacteriales</taxon>
        <taxon>Oscillospiraceae</taxon>
        <taxon>Fumia</taxon>
    </lineage>
</organism>
<evidence type="ECO:0000256" key="12">
    <source>
        <dbReference type="ARBA" id="ARBA00023012"/>
    </source>
</evidence>
<dbReference type="AlphaFoldDB" id="A0A926DZZ4"/>
<dbReference type="InterPro" id="IPR005467">
    <property type="entry name" value="His_kinase_dom"/>
</dbReference>
<feature type="domain" description="HAMP" evidence="18">
    <location>
        <begin position="304"/>
        <end position="357"/>
    </location>
</feature>
<sequence>MSRRKPMRLYLLLFQRVFIVSLAIILMACVVVVYLFSQYLLDDIGKTRVDLLRQIINTNQTVRNVTTVVTDDFHMAYAGGINDGKLPEEAVAAPLRDARVELQRFGMNSTIDVIWENGRNFSKEEQDPTLTHSFWFLSLLNGSSDRTWNMRFPEAEDADTFVLSYGRGLRDAEGDIVGAVICNTAHEMVYRNYSSLLREGNQIFILDENGIVVSHSNPALIGFTLYHMGSIESAVKKNDYSIRSLRGDLTIVSSYTNVQSGWTIVEELKVSNVVHFYRNIFLFGALTVLGGILLAAGISFLAARHITNPLTRLSQEMLEFGQDDNFAPMPVQNQYFEIQALSLSYNKMTRHILRLIENIKKQEAERRNLEFDFLQAQINPHFLHNTLLNIKSLVVMGKYDQSIKMLNAFLKLLKMPVTPDSDGHTLGEEIDHLRHYIDLMSFRYGNDFAFEIQAEEELLKGHLPQFILQPVVENAIFHGIADRDGDGKILVRALSTGGEIHIEVEDNGEGMSPDAVDKLWAPDDSRKYRFNHVGLRNVRSRIRYVFGEESDVEVLSEQGIGTTVRIKIGGKRGLSVFQRGESSPEREEQNYEDPNR</sequence>
<keyword evidence="10" id="KW-0067">ATP-binding</keyword>
<dbReference type="InterPro" id="IPR010559">
    <property type="entry name" value="Sig_transdc_His_kin_internal"/>
</dbReference>
<keyword evidence="13 16" id="KW-0472">Membrane</keyword>
<gene>
    <name evidence="19" type="ORF">H8710_03030</name>
</gene>
<dbReference type="SMART" id="SM00387">
    <property type="entry name" value="HATPase_c"/>
    <property type="match status" value="1"/>
</dbReference>
<comment type="subcellular location">
    <subcellularLocation>
        <location evidence="2">Cell membrane</location>
        <topology evidence="2">Multi-pass membrane protein</topology>
    </subcellularLocation>
</comment>
<dbReference type="EC" id="2.7.13.3" evidence="3"/>
<dbReference type="GO" id="GO:0005886">
    <property type="term" value="C:plasma membrane"/>
    <property type="evidence" value="ECO:0007669"/>
    <property type="project" value="UniProtKB-SubCell"/>
</dbReference>
<evidence type="ECO:0000256" key="4">
    <source>
        <dbReference type="ARBA" id="ARBA00022475"/>
    </source>
</evidence>
<dbReference type="PANTHER" id="PTHR34220">
    <property type="entry name" value="SENSOR HISTIDINE KINASE YPDA"/>
    <property type="match status" value="1"/>
</dbReference>
<dbReference type="Pfam" id="PF06580">
    <property type="entry name" value="His_kinase"/>
    <property type="match status" value="1"/>
</dbReference>
<keyword evidence="9 19" id="KW-0418">Kinase</keyword>
<comment type="catalytic activity">
    <reaction evidence="1">
        <text>ATP + protein L-histidine = ADP + protein N-phospho-L-histidine.</text>
        <dbReference type="EC" id="2.7.13.3"/>
    </reaction>
</comment>
<reference evidence="19" key="1">
    <citation type="submission" date="2020-08" db="EMBL/GenBank/DDBJ databases">
        <title>Genome public.</title>
        <authorList>
            <person name="Liu C."/>
            <person name="Sun Q."/>
        </authorList>
    </citation>
    <scope>NUCLEOTIDE SEQUENCE</scope>
    <source>
        <strain evidence="19">NSJ-33</strain>
    </source>
</reference>
<evidence type="ECO:0000256" key="13">
    <source>
        <dbReference type="ARBA" id="ARBA00023136"/>
    </source>
</evidence>
<evidence type="ECO:0000259" key="18">
    <source>
        <dbReference type="PROSITE" id="PS50885"/>
    </source>
</evidence>
<keyword evidence="20" id="KW-1185">Reference proteome</keyword>
<feature type="region of interest" description="Disordered" evidence="15">
    <location>
        <begin position="577"/>
        <end position="596"/>
    </location>
</feature>